<proteinExistence type="predicted"/>
<dbReference type="EMBL" id="SMTG01000004">
    <property type="protein sequence ID" value="TDK30962.1"/>
    <property type="molecule type" value="Genomic_DNA"/>
</dbReference>
<keyword evidence="1" id="KW-0175">Coiled coil</keyword>
<feature type="coiled-coil region" evidence="1">
    <location>
        <begin position="115"/>
        <end position="153"/>
    </location>
</feature>
<comment type="caution">
    <text evidence="2">The sequence shown here is derived from an EMBL/GenBank/DDBJ whole genome shotgun (WGS) entry which is preliminary data.</text>
</comment>
<keyword evidence="3" id="KW-1185">Reference proteome</keyword>
<evidence type="ECO:0000313" key="3">
    <source>
        <dbReference type="Proteomes" id="UP000295543"/>
    </source>
</evidence>
<protein>
    <submittedName>
        <fullName evidence="2">Uncharacterized protein</fullName>
    </submittedName>
</protein>
<accession>A0A4R5U9L4</accession>
<dbReference type="RefSeq" id="WP_133394015.1">
    <property type="nucleotide sequence ID" value="NZ_SMTG01000004.1"/>
</dbReference>
<dbReference type="Proteomes" id="UP000295543">
    <property type="component" value="Unassembled WGS sequence"/>
</dbReference>
<sequence length="235" mass="26845">MNPSQQFILKVFKRYGVFVGFDVELDTVPRLPREAPATLAELRDLIIELTEADEVHVFMPVECGGKALVRKVKHNYSYFELDGLVEGLMREGKRSAKRKYTRLLDQQKDDHEVALMDVMDAKFDLEDQMEDLKEQLELKAQAHQRERQAMSAVEQKKVDAAMAELQKKLADLQFVYSDLSPETKARIEEDKKIAYAKRKQEVREQLCSCNGAHESCSRCGGKGTYKINGNDDIVG</sequence>
<dbReference type="AlphaFoldDB" id="A0A4R5U9L4"/>
<reference evidence="2 3" key="1">
    <citation type="submission" date="2019-03" db="EMBL/GenBank/DDBJ databases">
        <title>Luteimonas zhaokaii sp.nov., isolated from the rectal contents of Plateau pika in Yushu, Qinghai Province, China.</title>
        <authorList>
            <person name="Zhang G."/>
        </authorList>
    </citation>
    <scope>NUCLEOTIDE SEQUENCE [LARGE SCALE GENOMIC DNA]</scope>
    <source>
        <strain evidence="2 3">THG-MD21</strain>
    </source>
</reference>
<name>A0A4R5U9L4_9GAMM</name>
<organism evidence="2 3">
    <name type="scientific">Luteimonas terrae</name>
    <dbReference type="NCBI Taxonomy" id="1530191"/>
    <lineage>
        <taxon>Bacteria</taxon>
        <taxon>Pseudomonadati</taxon>
        <taxon>Pseudomonadota</taxon>
        <taxon>Gammaproteobacteria</taxon>
        <taxon>Lysobacterales</taxon>
        <taxon>Lysobacteraceae</taxon>
        <taxon>Luteimonas</taxon>
    </lineage>
</organism>
<evidence type="ECO:0000313" key="2">
    <source>
        <dbReference type="EMBL" id="TDK30962.1"/>
    </source>
</evidence>
<gene>
    <name evidence="2" type="ORF">E2F49_11540</name>
</gene>
<evidence type="ECO:0000256" key="1">
    <source>
        <dbReference type="SAM" id="Coils"/>
    </source>
</evidence>